<keyword evidence="5" id="KW-0227">DNA damage</keyword>
<comment type="subunit">
    <text evidence="5">Component of the CIA complex.</text>
</comment>
<evidence type="ECO:0000256" key="3">
    <source>
        <dbReference type="ARBA" id="ARBA00022737"/>
    </source>
</evidence>
<reference evidence="9" key="2">
    <citation type="journal article" date="2007" name="PLoS Biol.">
        <title>Survey sequencing and comparative analysis of the elephant shark (Callorhinchus milii) genome.</title>
        <authorList>
            <person name="Venkatesh B."/>
            <person name="Kirkness E.F."/>
            <person name="Loh Y.H."/>
            <person name="Halpern A.L."/>
            <person name="Lee A.P."/>
            <person name="Johnson J."/>
            <person name="Dandona N."/>
            <person name="Viswanathan L.D."/>
            <person name="Tay A."/>
            <person name="Venter J.C."/>
            <person name="Strausberg R.L."/>
            <person name="Brenner S."/>
        </authorList>
    </citation>
    <scope>NUCLEOTIDE SEQUENCE [LARGE SCALE GENOMIC DNA]</scope>
</reference>
<dbReference type="GO" id="GO:0051604">
    <property type="term" value="P:protein maturation"/>
    <property type="evidence" value="ECO:0007669"/>
    <property type="project" value="UniProtKB-UniRule"/>
</dbReference>
<dbReference type="InterPro" id="IPR024687">
    <property type="entry name" value="MMS19_C"/>
</dbReference>
<keyword evidence="5" id="KW-0206">Cytoskeleton</keyword>
<dbReference type="OMA" id="FSFMPEF"/>
<evidence type="ECO:0000256" key="2">
    <source>
        <dbReference type="ARBA" id="ARBA00009340"/>
    </source>
</evidence>
<dbReference type="FunFam" id="1.25.10.10:FF:001249">
    <property type="entry name" value="MMS19 nucleotide excision repair protein homolog"/>
    <property type="match status" value="1"/>
</dbReference>
<evidence type="ECO:0000256" key="5">
    <source>
        <dbReference type="RuleBase" id="RU367072"/>
    </source>
</evidence>
<evidence type="ECO:0000313" key="9">
    <source>
        <dbReference type="Proteomes" id="UP000314986"/>
    </source>
</evidence>
<keyword evidence="3" id="KW-0677">Repeat</keyword>
<reference evidence="8" key="5">
    <citation type="submission" date="2025-09" db="UniProtKB">
        <authorList>
            <consortium name="Ensembl"/>
        </authorList>
    </citation>
    <scope>IDENTIFICATION</scope>
</reference>
<dbReference type="InterPro" id="IPR016024">
    <property type="entry name" value="ARM-type_fold"/>
</dbReference>
<feature type="domain" description="MMS19 N-terminal" evidence="7">
    <location>
        <begin position="37"/>
        <end position="298"/>
    </location>
</feature>
<dbReference type="GO" id="GO:0006281">
    <property type="term" value="P:DNA repair"/>
    <property type="evidence" value="ECO:0007669"/>
    <property type="project" value="UniProtKB-UniRule"/>
</dbReference>
<reference evidence="8" key="4">
    <citation type="submission" date="2025-08" db="UniProtKB">
        <authorList>
            <consortium name="Ensembl"/>
        </authorList>
    </citation>
    <scope>IDENTIFICATION</scope>
</reference>
<dbReference type="Ensembl" id="ENSCMIT00000025333.1">
    <property type="protein sequence ID" value="ENSCMIP00000024921.1"/>
    <property type="gene ID" value="ENSCMIG00000010937.1"/>
</dbReference>
<dbReference type="STRING" id="7868.ENSCMIP00000024921"/>
<dbReference type="InParanoid" id="A0A4W3IBR0"/>
<dbReference type="GO" id="GO:0005634">
    <property type="term" value="C:nucleus"/>
    <property type="evidence" value="ECO:0007669"/>
    <property type="project" value="UniProtKB-SubCell"/>
</dbReference>
<dbReference type="Pfam" id="PF12460">
    <property type="entry name" value="MMS19_C"/>
    <property type="match status" value="2"/>
</dbReference>
<accession>A0A4W3IBR0</accession>
<dbReference type="SUPFAM" id="SSF48371">
    <property type="entry name" value="ARM repeat"/>
    <property type="match status" value="1"/>
</dbReference>
<dbReference type="AlphaFoldDB" id="A0A4W3IBR0"/>
<evidence type="ECO:0000256" key="4">
    <source>
        <dbReference type="ARBA" id="ARBA00023242"/>
    </source>
</evidence>
<comment type="similarity">
    <text evidence="2 5">Belongs to the MET18/MMS19 family.</text>
</comment>
<dbReference type="PANTHER" id="PTHR12891">
    <property type="entry name" value="DNA REPAIR/TRANSCRIPTION PROTEIN MET18/MMS19"/>
    <property type="match status" value="1"/>
</dbReference>
<evidence type="ECO:0000256" key="1">
    <source>
        <dbReference type="ARBA" id="ARBA00004123"/>
    </source>
</evidence>
<dbReference type="InterPro" id="IPR011989">
    <property type="entry name" value="ARM-like"/>
</dbReference>
<organism evidence="8 9">
    <name type="scientific">Callorhinchus milii</name>
    <name type="common">Ghost shark</name>
    <dbReference type="NCBI Taxonomy" id="7868"/>
    <lineage>
        <taxon>Eukaryota</taxon>
        <taxon>Metazoa</taxon>
        <taxon>Chordata</taxon>
        <taxon>Craniata</taxon>
        <taxon>Vertebrata</taxon>
        <taxon>Chondrichthyes</taxon>
        <taxon>Holocephali</taxon>
        <taxon>Chimaeriformes</taxon>
        <taxon>Callorhinchidae</taxon>
        <taxon>Callorhinchus</taxon>
    </lineage>
</organism>
<comment type="function">
    <text evidence="5">Key component of the cytosolic iron-sulfur protein assembly (CIA) complex, a multiprotein complex that mediates the incorporation of iron-sulfur cluster into apoproteins specifically involved in DNA metabolism and genomic integrity. In the CIA complex, MMS19 acts as an adapter between early-acting CIA components and a subset of cellular target iron-sulfur proteins.</text>
</comment>
<evidence type="ECO:0000259" key="7">
    <source>
        <dbReference type="Pfam" id="PF14500"/>
    </source>
</evidence>
<sequence>MIYNLEVNSNCALVINYRVFWFVLGVIDGKYAALDVVEALGTCLTNPEPRTRGRGVQLLSQVLQVSYSILKQKEVEVLTIFYIDRLKDHHLITSHVLQGMKFLSLSPVLPEGLAVATLKALFQEVHVQSLMQSERHSVYSIISNFMETREKELKGLGADFIFGFIQAMDGEKDPRNLLMAFQISREMVTKKYELGAFVEELFEVTSCYFPIDFTPPPNDPHGISQEELILSLRAILASTPRFAEFLLPLLIEKLDSDVQPAKVDSLQTLTACCNDYRKKEVKDFLPALWSSIRREVFQTASEKIESEGLSALQALSTCLSRSVIDSDAEDSLDSFLNNVLQDCKHHLCEPDMKLVWPSAKLLQAAASGSHRATYKITTSVLPLLLEEFNKHTQSSQRWTILGILESFIKLTHKWERDDNPLSAFKDQLCLLVFSALTDSSVQLQIVGTSTLAVLGTQQGDLLHTDTGHHAELCLSAHSAAAMAASVTMSRIHPSAFITRMVPAMTGELSTEPMEVKESRGLLKAPRQRCVQALAAISTHPDVLRHTVPVLLRHLMDIQKGSLCTEVEDAVSACRSLQLVAEQCQVAEESSEYFHQTVVPCLLGLAVRSALQGCGPSILCEEPVIAALGTVISTAYSHTHTQPACRTIARVVSLYLDGDASLLPENDLPSTFQPFQVRHDTSLLVVVLVTLSLSLRLQVGVPQRDRLLGQLLEMCCVSGHRFTYTSAAKCIAGIVNKYPLLMLLADPELGPEAADGFSLLVSDSTDVLNRASHADIRIMYRQRFFTENVPKLVQGFHSAGKDNKSNYLKALSHVMNSLPKQVLMTELPSLLTLLLEALSCSDQVVQLSTLGCLHPLLQEAPQIVSLHVDTLISKLLSLATSPTMKVRIASLQCMHAMTRLPTHVILPHKARTIRALTQPLDDKKRLVRKEAALARGEWFLLGSPGR</sequence>
<dbReference type="InterPro" id="IPR029240">
    <property type="entry name" value="MMS19_N"/>
</dbReference>
<feature type="domain" description="MMS19 C-terminal" evidence="6">
    <location>
        <begin position="530"/>
        <end position="737"/>
    </location>
</feature>
<reference evidence="9" key="1">
    <citation type="journal article" date="2006" name="Science">
        <title>Ancient noncoding elements conserved in the human genome.</title>
        <authorList>
            <person name="Venkatesh B."/>
            <person name="Kirkness E.F."/>
            <person name="Loh Y.H."/>
            <person name="Halpern A.L."/>
            <person name="Lee A.P."/>
            <person name="Johnson J."/>
            <person name="Dandona N."/>
            <person name="Viswanathan L.D."/>
            <person name="Tay A."/>
            <person name="Venter J.C."/>
            <person name="Strausberg R.L."/>
            <person name="Brenner S."/>
        </authorList>
    </citation>
    <scope>NUCLEOTIDE SEQUENCE [LARGE SCALE GENOMIC DNA]</scope>
</reference>
<dbReference type="Gene3D" id="1.25.10.10">
    <property type="entry name" value="Leucine-rich Repeat Variant"/>
    <property type="match status" value="2"/>
</dbReference>
<dbReference type="GeneTree" id="ENSGT00390000015583"/>
<dbReference type="GO" id="GO:0097361">
    <property type="term" value="C:cytosolic [4Fe-4S] assembly targeting complex"/>
    <property type="evidence" value="ECO:0007669"/>
    <property type="project" value="UniProtKB-UniRule"/>
</dbReference>
<name>A0A4W3IBR0_CALMI</name>
<keyword evidence="5" id="KW-0963">Cytoplasm</keyword>
<dbReference type="Pfam" id="PF14500">
    <property type="entry name" value="MMS19_N"/>
    <property type="match status" value="1"/>
</dbReference>
<evidence type="ECO:0000313" key="8">
    <source>
        <dbReference type="Ensembl" id="ENSCMIP00000024921.1"/>
    </source>
</evidence>
<keyword evidence="4 5" id="KW-0539">Nucleus</keyword>
<proteinExistence type="inferred from homology"/>
<keyword evidence="5" id="KW-0234">DNA repair</keyword>
<evidence type="ECO:0000259" key="6">
    <source>
        <dbReference type="Pfam" id="PF12460"/>
    </source>
</evidence>
<keyword evidence="9" id="KW-1185">Reference proteome</keyword>
<reference evidence="9" key="3">
    <citation type="journal article" date="2014" name="Nature">
        <title>Elephant shark genome provides unique insights into gnathostome evolution.</title>
        <authorList>
            <consortium name="International Elephant Shark Genome Sequencing Consortium"/>
            <person name="Venkatesh B."/>
            <person name="Lee A.P."/>
            <person name="Ravi V."/>
            <person name="Maurya A.K."/>
            <person name="Lian M.M."/>
            <person name="Swann J.B."/>
            <person name="Ohta Y."/>
            <person name="Flajnik M.F."/>
            <person name="Sutoh Y."/>
            <person name="Kasahara M."/>
            <person name="Hoon S."/>
            <person name="Gangu V."/>
            <person name="Roy S.W."/>
            <person name="Irimia M."/>
            <person name="Korzh V."/>
            <person name="Kondrychyn I."/>
            <person name="Lim Z.W."/>
            <person name="Tay B.H."/>
            <person name="Tohari S."/>
            <person name="Kong K.W."/>
            <person name="Ho S."/>
            <person name="Lorente-Galdos B."/>
            <person name="Quilez J."/>
            <person name="Marques-Bonet T."/>
            <person name="Raney B.J."/>
            <person name="Ingham P.W."/>
            <person name="Tay A."/>
            <person name="Hillier L.W."/>
            <person name="Minx P."/>
            <person name="Boehm T."/>
            <person name="Wilson R.K."/>
            <person name="Brenner S."/>
            <person name="Warren W.C."/>
        </authorList>
    </citation>
    <scope>NUCLEOTIDE SEQUENCE [LARGE SCALE GENOMIC DNA]</scope>
</reference>
<feature type="domain" description="MMS19 C-terminal" evidence="6">
    <location>
        <begin position="739"/>
        <end position="897"/>
    </location>
</feature>
<dbReference type="PANTHER" id="PTHR12891:SF0">
    <property type="entry name" value="MMS19 NUCLEOTIDE EXCISION REPAIR PROTEIN HOMOLOG"/>
    <property type="match status" value="1"/>
</dbReference>
<dbReference type="GO" id="GO:0016226">
    <property type="term" value="P:iron-sulfur cluster assembly"/>
    <property type="evidence" value="ECO:0007669"/>
    <property type="project" value="UniProtKB-UniRule"/>
</dbReference>
<protein>
    <recommendedName>
        <fullName evidence="5">MMS19 nucleotide excision repair protein</fullName>
    </recommendedName>
</protein>
<dbReference type="Proteomes" id="UP000314986">
    <property type="component" value="Unassembled WGS sequence"/>
</dbReference>
<dbReference type="GO" id="GO:0071817">
    <property type="term" value="C:MMXD complex"/>
    <property type="evidence" value="ECO:0007669"/>
    <property type="project" value="TreeGrafter"/>
</dbReference>
<dbReference type="InterPro" id="IPR039920">
    <property type="entry name" value="MMS19"/>
</dbReference>
<comment type="subcellular location">
    <subcellularLocation>
        <location evidence="5">Cytoplasm</location>
        <location evidence="5">Cytoskeleton</location>
        <location evidence="5">Spindle</location>
    </subcellularLocation>
    <subcellularLocation>
        <location evidence="1 5">Nucleus</location>
    </subcellularLocation>
</comment>